<evidence type="ECO:0000256" key="1">
    <source>
        <dbReference type="SAM" id="MobiDB-lite"/>
    </source>
</evidence>
<evidence type="ECO:0000313" key="2">
    <source>
        <dbReference type="EMBL" id="GAA1570576.1"/>
    </source>
</evidence>
<comment type="caution">
    <text evidence="2">The sequence shown here is derived from an EMBL/GenBank/DDBJ whole genome shotgun (WGS) entry which is preliminary data.</text>
</comment>
<sequence length="225" mass="23397">MAGVGGDLLRRVDRVLIAGGAPAGDPVWELLRRVGALPGDVLEFGLKVRAEPLRVAGAQLRADADRFARRQGKLTVDLAGVWEGTGAEAFAVRWGALASYIGDGGDPGTITGRLRATATYAEALADWCDALRGELAEAVARVVSSAEAVTLRQADPAALREEPPAADVLEAAARIAVRVLQPAADAFAEARELMARRAPDLEELRYSEPGAGPAGGAAPTTRVAL</sequence>
<evidence type="ECO:0000313" key="3">
    <source>
        <dbReference type="Proteomes" id="UP001501470"/>
    </source>
</evidence>
<organism evidence="2 3">
    <name type="scientific">Dactylosporangium maewongense</name>
    <dbReference type="NCBI Taxonomy" id="634393"/>
    <lineage>
        <taxon>Bacteria</taxon>
        <taxon>Bacillati</taxon>
        <taxon>Actinomycetota</taxon>
        <taxon>Actinomycetes</taxon>
        <taxon>Micromonosporales</taxon>
        <taxon>Micromonosporaceae</taxon>
        <taxon>Dactylosporangium</taxon>
    </lineage>
</organism>
<proteinExistence type="predicted"/>
<feature type="region of interest" description="Disordered" evidence="1">
    <location>
        <begin position="204"/>
        <end position="225"/>
    </location>
</feature>
<name>A0ABN2D7L8_9ACTN</name>
<protein>
    <submittedName>
        <fullName evidence="2">Uncharacterized protein</fullName>
    </submittedName>
</protein>
<gene>
    <name evidence="2" type="ORF">GCM10009827_110570</name>
</gene>
<accession>A0ABN2D7L8</accession>
<dbReference type="Proteomes" id="UP001501470">
    <property type="component" value="Unassembled WGS sequence"/>
</dbReference>
<reference evidence="2 3" key="1">
    <citation type="journal article" date="2019" name="Int. J. Syst. Evol. Microbiol.">
        <title>The Global Catalogue of Microorganisms (GCM) 10K type strain sequencing project: providing services to taxonomists for standard genome sequencing and annotation.</title>
        <authorList>
            <consortium name="The Broad Institute Genomics Platform"/>
            <consortium name="The Broad Institute Genome Sequencing Center for Infectious Disease"/>
            <person name="Wu L."/>
            <person name="Ma J."/>
        </authorList>
    </citation>
    <scope>NUCLEOTIDE SEQUENCE [LARGE SCALE GENOMIC DNA]</scope>
    <source>
        <strain evidence="2 3">JCM 15933</strain>
    </source>
</reference>
<keyword evidence="3" id="KW-1185">Reference proteome</keyword>
<dbReference type="EMBL" id="BAAAQD010000044">
    <property type="protein sequence ID" value="GAA1570576.1"/>
    <property type="molecule type" value="Genomic_DNA"/>
</dbReference>